<dbReference type="AlphaFoldDB" id="A0A0G1BA03"/>
<dbReference type="PANTHER" id="PTHR43861:SF6">
    <property type="entry name" value="METHYLTRANSFERASE TYPE 11"/>
    <property type="match status" value="1"/>
</dbReference>
<evidence type="ECO:0000313" key="1">
    <source>
        <dbReference type="EMBL" id="KKS70092.1"/>
    </source>
</evidence>
<evidence type="ECO:0008006" key="3">
    <source>
        <dbReference type="Google" id="ProtNLM"/>
    </source>
</evidence>
<dbReference type="Gene3D" id="3.40.50.150">
    <property type="entry name" value="Vaccinia Virus protein VP39"/>
    <property type="match status" value="1"/>
</dbReference>
<dbReference type="GO" id="GO:0008757">
    <property type="term" value="F:S-adenosylmethionine-dependent methyltransferase activity"/>
    <property type="evidence" value="ECO:0007669"/>
    <property type="project" value="InterPro"/>
</dbReference>
<proteinExistence type="predicted"/>
<dbReference type="CDD" id="cd02440">
    <property type="entry name" value="AdoMet_MTases"/>
    <property type="match status" value="1"/>
</dbReference>
<name>A0A0G1BA03_9BACT</name>
<protein>
    <recommendedName>
        <fullName evidence="3">Methyltransferase type 11</fullName>
    </recommendedName>
</protein>
<dbReference type="InterPro" id="IPR029063">
    <property type="entry name" value="SAM-dependent_MTases_sf"/>
</dbReference>
<organism evidence="1 2">
    <name type="scientific">Candidatus Daviesbacteria bacterium GW2011_GWA2_42_7</name>
    <dbReference type="NCBI Taxonomy" id="1618425"/>
    <lineage>
        <taxon>Bacteria</taxon>
        <taxon>Candidatus Daviesiibacteriota</taxon>
    </lineage>
</organism>
<comment type="caution">
    <text evidence="1">The sequence shown here is derived from an EMBL/GenBank/DDBJ whole genome shotgun (WGS) entry which is preliminary data.</text>
</comment>
<dbReference type="SUPFAM" id="SSF53335">
    <property type="entry name" value="S-adenosyl-L-methionine-dependent methyltransferases"/>
    <property type="match status" value="1"/>
</dbReference>
<dbReference type="PANTHER" id="PTHR43861">
    <property type="entry name" value="TRANS-ACONITATE 2-METHYLTRANSFERASE-RELATED"/>
    <property type="match status" value="1"/>
</dbReference>
<sequence length="209" mass="24377">MSKKLTEIHENVSPDHYDTGIKNNIFQRVWHFTRFRALSKMTEPVDGTILDIGCHSGLCTEKIMSWTHPREVYGIDISPTAIEKAKRRIKAGKFVIGDAQDLPYEGDFFDAIFCLEMLEHVDFPEQVLSQIHRVVKKGKCALILIPTDNLLFRTIWFLWNIRHPVWKHVHVQSFKEEVLEKMAEEAGFKVERVEKFNFGMLKIVKLIKP</sequence>
<reference evidence="1 2" key="1">
    <citation type="journal article" date="2015" name="Nature">
        <title>rRNA introns, odd ribosomes, and small enigmatic genomes across a large radiation of phyla.</title>
        <authorList>
            <person name="Brown C.T."/>
            <person name="Hug L.A."/>
            <person name="Thomas B.C."/>
            <person name="Sharon I."/>
            <person name="Castelle C.J."/>
            <person name="Singh A."/>
            <person name="Wilkins M.J."/>
            <person name="Williams K.H."/>
            <person name="Banfield J.F."/>
        </authorList>
    </citation>
    <scope>NUCLEOTIDE SEQUENCE [LARGE SCALE GENOMIC DNA]</scope>
</reference>
<dbReference type="Pfam" id="PF13489">
    <property type="entry name" value="Methyltransf_23"/>
    <property type="match status" value="1"/>
</dbReference>
<evidence type="ECO:0000313" key="2">
    <source>
        <dbReference type="Proteomes" id="UP000034785"/>
    </source>
</evidence>
<accession>A0A0G1BA03</accession>
<dbReference type="Proteomes" id="UP000034785">
    <property type="component" value="Unassembled WGS sequence"/>
</dbReference>
<dbReference type="EMBL" id="LCEJ01000036">
    <property type="protein sequence ID" value="KKS70092.1"/>
    <property type="molecule type" value="Genomic_DNA"/>
</dbReference>
<gene>
    <name evidence="1" type="ORF">UV41_C0036G0006</name>
</gene>